<proteinExistence type="predicted"/>
<dbReference type="HOGENOM" id="CLU_1369584_0_0_2"/>
<gene>
    <name evidence="2" type="ordered locus">ASAC_0168</name>
</gene>
<dbReference type="EMBL" id="CP001742">
    <property type="protein sequence ID" value="ADL18576.1"/>
    <property type="molecule type" value="Genomic_DNA"/>
</dbReference>
<sequence length="195" mass="21096">MTHVSALAVIAASFSVALLFNLIPLGAPPYVTVVLLEIKYGGLGFWPPVLAASLGAAIAKVVMYYLGVGLKGVLRRNRNVRFLARYSNSRWAYLLAFFAAVVPVLPLDDFVYMVGGASGMRAKLMGLIAAAAKLLKTVAETSLLYFITGEVSMIFRLPEYVIIIFMAAAGLVAGLIVFSLDWELLARRLGLLREP</sequence>
<dbReference type="STRING" id="666510.ASAC_0168"/>
<keyword evidence="1" id="KW-0472">Membrane</keyword>
<name>D9PZT8_ACIS3</name>
<evidence type="ECO:0000313" key="2">
    <source>
        <dbReference type="EMBL" id="ADL18576.1"/>
    </source>
</evidence>
<feature type="transmembrane region" description="Helical" evidence="1">
    <location>
        <begin position="45"/>
        <end position="70"/>
    </location>
</feature>
<reference evidence="2 3" key="1">
    <citation type="journal article" date="2010" name="Appl. Environ. Microbiol.">
        <title>The genome sequence of the crenarchaeon Acidilobus saccharovorans supports a new order, Acidilobales, and suggests an important ecological role in terrestrial acidic hot springs.</title>
        <authorList>
            <person name="Mardanov A.V."/>
            <person name="Svetlitchnyi V.A."/>
            <person name="Beletsky A.V."/>
            <person name="Prokofeva M.I."/>
            <person name="Bonch-Osmolovskaya E.A."/>
            <person name="Ravin N.V."/>
            <person name="Skryabin K.G."/>
        </authorList>
    </citation>
    <scope>NUCLEOTIDE SEQUENCE [LARGE SCALE GENOMIC DNA]</scope>
    <source>
        <strain evidence="3">DSM 16705 / JCM 18335 / VKM B-2471 / 345-15</strain>
    </source>
</reference>
<dbReference type="KEGG" id="asc:ASAC_0168"/>
<feature type="transmembrane region" description="Helical" evidence="1">
    <location>
        <begin position="127"/>
        <end position="148"/>
    </location>
</feature>
<evidence type="ECO:0008006" key="4">
    <source>
        <dbReference type="Google" id="ProtNLM"/>
    </source>
</evidence>
<feature type="transmembrane region" description="Helical" evidence="1">
    <location>
        <begin position="7"/>
        <end position="25"/>
    </location>
</feature>
<accession>D9PZT8</accession>
<dbReference type="InParanoid" id="D9PZT8"/>
<keyword evidence="3" id="KW-1185">Reference proteome</keyword>
<keyword evidence="1" id="KW-0812">Transmembrane</keyword>
<dbReference type="Proteomes" id="UP000000346">
    <property type="component" value="Chromosome"/>
</dbReference>
<feature type="transmembrane region" description="Helical" evidence="1">
    <location>
        <begin position="91"/>
        <end position="107"/>
    </location>
</feature>
<evidence type="ECO:0000313" key="3">
    <source>
        <dbReference type="Proteomes" id="UP000000346"/>
    </source>
</evidence>
<keyword evidence="1" id="KW-1133">Transmembrane helix</keyword>
<dbReference type="eggNOG" id="arCOG03119">
    <property type="taxonomic scope" value="Archaea"/>
</dbReference>
<evidence type="ECO:0000256" key="1">
    <source>
        <dbReference type="SAM" id="Phobius"/>
    </source>
</evidence>
<organism evidence="2 3">
    <name type="scientific">Acidilobus saccharovorans (strain DSM 16705 / JCM 18335 / VKM B-2471 / 345-15)</name>
    <dbReference type="NCBI Taxonomy" id="666510"/>
    <lineage>
        <taxon>Archaea</taxon>
        <taxon>Thermoproteota</taxon>
        <taxon>Thermoprotei</taxon>
        <taxon>Acidilobales</taxon>
        <taxon>Acidilobaceae</taxon>
        <taxon>Acidilobus</taxon>
    </lineage>
</organism>
<dbReference type="AlphaFoldDB" id="D9PZT8"/>
<protein>
    <recommendedName>
        <fullName evidence="4">DedA family protein</fullName>
    </recommendedName>
</protein>
<feature type="transmembrane region" description="Helical" evidence="1">
    <location>
        <begin position="160"/>
        <end position="180"/>
    </location>
</feature>